<evidence type="ECO:0000313" key="3">
    <source>
        <dbReference type="Proteomes" id="UP000007151"/>
    </source>
</evidence>
<accession>A0A212FF92</accession>
<feature type="transmembrane region" description="Helical" evidence="1">
    <location>
        <begin position="6"/>
        <end position="24"/>
    </location>
</feature>
<evidence type="ECO:0000313" key="2">
    <source>
        <dbReference type="EMBL" id="OWR52402.1"/>
    </source>
</evidence>
<evidence type="ECO:0000256" key="1">
    <source>
        <dbReference type="SAM" id="Phobius"/>
    </source>
</evidence>
<gene>
    <name evidence="2" type="ORF">KGM_207901A</name>
</gene>
<keyword evidence="3" id="KW-1185">Reference proteome</keyword>
<keyword evidence="1" id="KW-0812">Transmembrane</keyword>
<dbReference type="Proteomes" id="UP000007151">
    <property type="component" value="Unassembled WGS sequence"/>
</dbReference>
<sequence>MCEGQLLVFTCLTVAVAFSGYTSARLA</sequence>
<dbReference type="KEGG" id="dpl:KGM_207901A"/>
<keyword evidence="1" id="KW-1133">Transmembrane helix</keyword>
<dbReference type="AlphaFoldDB" id="A0A212FF92"/>
<dbReference type="EMBL" id="AGBW02008845">
    <property type="protein sequence ID" value="OWR52402.1"/>
    <property type="molecule type" value="Genomic_DNA"/>
</dbReference>
<feature type="non-terminal residue" evidence="2">
    <location>
        <position position="27"/>
    </location>
</feature>
<keyword evidence="1" id="KW-0472">Membrane</keyword>
<comment type="caution">
    <text evidence="2">The sequence shown here is derived from an EMBL/GenBank/DDBJ whole genome shotgun (WGS) entry which is preliminary data.</text>
</comment>
<organism evidence="2 3">
    <name type="scientific">Danaus plexippus plexippus</name>
    <dbReference type="NCBI Taxonomy" id="278856"/>
    <lineage>
        <taxon>Eukaryota</taxon>
        <taxon>Metazoa</taxon>
        <taxon>Ecdysozoa</taxon>
        <taxon>Arthropoda</taxon>
        <taxon>Hexapoda</taxon>
        <taxon>Insecta</taxon>
        <taxon>Pterygota</taxon>
        <taxon>Neoptera</taxon>
        <taxon>Endopterygota</taxon>
        <taxon>Lepidoptera</taxon>
        <taxon>Glossata</taxon>
        <taxon>Ditrysia</taxon>
        <taxon>Papilionoidea</taxon>
        <taxon>Nymphalidae</taxon>
        <taxon>Danainae</taxon>
        <taxon>Danaini</taxon>
        <taxon>Danaina</taxon>
        <taxon>Danaus</taxon>
        <taxon>Danaus</taxon>
    </lineage>
</organism>
<protein>
    <submittedName>
        <fullName evidence="2">DUF233 protein</fullName>
    </submittedName>
</protein>
<reference evidence="2 3" key="1">
    <citation type="journal article" date="2011" name="Cell">
        <title>The monarch butterfly genome yields insights into long-distance migration.</title>
        <authorList>
            <person name="Zhan S."/>
            <person name="Merlin C."/>
            <person name="Boore J.L."/>
            <person name="Reppert S.M."/>
        </authorList>
    </citation>
    <scope>NUCLEOTIDE SEQUENCE [LARGE SCALE GENOMIC DNA]</scope>
    <source>
        <strain evidence="2">F-2</strain>
    </source>
</reference>
<name>A0A212FF92_DANPL</name>
<dbReference type="InParanoid" id="A0A212FF92"/>
<proteinExistence type="predicted"/>